<organism evidence="4 5">
    <name type="scientific">Megalurothrips usitatus</name>
    <name type="common">bean blossom thrips</name>
    <dbReference type="NCBI Taxonomy" id="439358"/>
    <lineage>
        <taxon>Eukaryota</taxon>
        <taxon>Metazoa</taxon>
        <taxon>Ecdysozoa</taxon>
        <taxon>Arthropoda</taxon>
        <taxon>Hexapoda</taxon>
        <taxon>Insecta</taxon>
        <taxon>Pterygota</taxon>
        <taxon>Neoptera</taxon>
        <taxon>Paraneoptera</taxon>
        <taxon>Thysanoptera</taxon>
        <taxon>Terebrantia</taxon>
        <taxon>Thripoidea</taxon>
        <taxon>Thripidae</taxon>
        <taxon>Megalurothrips</taxon>
    </lineage>
</organism>
<dbReference type="GO" id="GO:1990904">
    <property type="term" value="C:ribonucleoprotein complex"/>
    <property type="evidence" value="ECO:0007669"/>
    <property type="project" value="UniProtKB-KW"/>
</dbReference>
<comment type="caution">
    <text evidence="4">The sequence shown here is derived from an EMBL/GenBank/DDBJ whole genome shotgun (WGS) entry which is preliminary data.</text>
</comment>
<dbReference type="PRINTS" id="PR00062">
    <property type="entry name" value="RIBOSOMALL20"/>
</dbReference>
<evidence type="ECO:0000313" key="4">
    <source>
        <dbReference type="EMBL" id="KAJ1524980.1"/>
    </source>
</evidence>
<dbReference type="Gene3D" id="6.10.160.10">
    <property type="match status" value="1"/>
</dbReference>
<dbReference type="PANTHER" id="PTHR10986">
    <property type="entry name" value="39S RIBOSOMAL PROTEIN L20"/>
    <property type="match status" value="1"/>
</dbReference>
<dbReference type="InterPro" id="IPR035566">
    <property type="entry name" value="Ribosomal_protein_bL20_C"/>
</dbReference>
<dbReference type="AlphaFoldDB" id="A0AAV7XK77"/>
<keyword evidence="3" id="KW-0687">Ribonucleoprotein</keyword>
<reference evidence="4" key="1">
    <citation type="submission" date="2022-12" db="EMBL/GenBank/DDBJ databases">
        <title>Chromosome-level genome assembly of the bean flower thrips Megalurothrips usitatus.</title>
        <authorList>
            <person name="Ma L."/>
            <person name="Liu Q."/>
            <person name="Li H."/>
            <person name="Cai W."/>
        </authorList>
    </citation>
    <scope>NUCLEOTIDE SEQUENCE</scope>
    <source>
        <strain evidence="4">Cailab_2022a</strain>
    </source>
</reference>
<evidence type="ECO:0000313" key="5">
    <source>
        <dbReference type="Proteomes" id="UP001075354"/>
    </source>
</evidence>
<dbReference type="GO" id="GO:0003735">
    <property type="term" value="F:structural constituent of ribosome"/>
    <property type="evidence" value="ECO:0007669"/>
    <property type="project" value="InterPro"/>
</dbReference>
<dbReference type="EMBL" id="JAPTSV010000008">
    <property type="protein sequence ID" value="KAJ1524980.1"/>
    <property type="molecule type" value="Genomic_DNA"/>
</dbReference>
<keyword evidence="5" id="KW-1185">Reference proteome</keyword>
<evidence type="ECO:0000256" key="3">
    <source>
        <dbReference type="ARBA" id="ARBA00023274"/>
    </source>
</evidence>
<evidence type="ECO:0008006" key="6">
    <source>
        <dbReference type="Google" id="ProtNLM"/>
    </source>
</evidence>
<dbReference type="SUPFAM" id="SSF74731">
    <property type="entry name" value="Ribosomal protein L20"/>
    <property type="match status" value="1"/>
</dbReference>
<dbReference type="GO" id="GO:0019843">
    <property type="term" value="F:rRNA binding"/>
    <property type="evidence" value="ECO:0007669"/>
    <property type="project" value="InterPro"/>
</dbReference>
<evidence type="ECO:0000256" key="2">
    <source>
        <dbReference type="ARBA" id="ARBA00022980"/>
    </source>
</evidence>
<protein>
    <recommendedName>
        <fullName evidence="6">39S ribosomal protein L20, mitochondrial</fullName>
    </recommendedName>
</protein>
<dbReference type="GO" id="GO:0006412">
    <property type="term" value="P:translation"/>
    <property type="evidence" value="ECO:0007669"/>
    <property type="project" value="InterPro"/>
</dbReference>
<accession>A0AAV7XK77</accession>
<evidence type="ECO:0000256" key="1">
    <source>
        <dbReference type="ARBA" id="ARBA00007698"/>
    </source>
</evidence>
<dbReference type="GO" id="GO:0005840">
    <property type="term" value="C:ribosome"/>
    <property type="evidence" value="ECO:0007669"/>
    <property type="project" value="UniProtKB-KW"/>
</dbReference>
<keyword evidence="2" id="KW-0689">Ribosomal protein</keyword>
<proteinExistence type="inferred from homology"/>
<gene>
    <name evidence="4" type="ORF">ONE63_009831</name>
</gene>
<sequence>MFLSTLLSFKFNPNRLYNPGPTKFWRRRRVLKQSAHFFGRRRNCYRIAIRTLEKALQYAVKGRQAKCEDLMKLRTQRVASGAEELGMDLRVMRRGLDSARICLDYHSLADLSAWEPRTFKALGNFAWNNYASQGLGDIQSFGNPPEGVILRGLKKLN</sequence>
<dbReference type="Gene3D" id="1.10.1900.20">
    <property type="entry name" value="Ribosomal protein L20"/>
    <property type="match status" value="1"/>
</dbReference>
<name>A0AAV7XK77_9NEOP</name>
<dbReference type="InterPro" id="IPR005813">
    <property type="entry name" value="Ribosomal_bL20"/>
</dbReference>
<dbReference type="Pfam" id="PF00453">
    <property type="entry name" value="Ribosomal_L20"/>
    <property type="match status" value="1"/>
</dbReference>
<dbReference type="Proteomes" id="UP001075354">
    <property type="component" value="Chromosome 8"/>
</dbReference>
<comment type="similarity">
    <text evidence="1">Belongs to the bacterial ribosomal protein bL20 family.</text>
</comment>